<feature type="transmembrane region" description="Helical" evidence="7">
    <location>
        <begin position="295"/>
        <end position="318"/>
    </location>
</feature>
<comment type="subcellular location">
    <subcellularLocation>
        <location evidence="1">Cell membrane</location>
        <topology evidence="1">Multi-pass membrane protein</topology>
    </subcellularLocation>
</comment>
<dbReference type="SUPFAM" id="SSF103473">
    <property type="entry name" value="MFS general substrate transporter"/>
    <property type="match status" value="1"/>
</dbReference>
<dbReference type="CDD" id="cd17503">
    <property type="entry name" value="MFS_LmrB_MDR_like"/>
    <property type="match status" value="1"/>
</dbReference>
<dbReference type="Gene3D" id="1.20.1720.10">
    <property type="entry name" value="Multidrug resistance protein D"/>
    <property type="match status" value="1"/>
</dbReference>
<evidence type="ECO:0000256" key="1">
    <source>
        <dbReference type="ARBA" id="ARBA00004651"/>
    </source>
</evidence>
<proteinExistence type="predicted"/>
<keyword evidence="5 7" id="KW-1133">Transmembrane helix</keyword>
<organism evidence="9 10">
    <name type="scientific">Lysinibacillus antri</name>
    <dbReference type="NCBI Taxonomy" id="2498145"/>
    <lineage>
        <taxon>Bacteria</taxon>
        <taxon>Bacillati</taxon>
        <taxon>Bacillota</taxon>
        <taxon>Bacilli</taxon>
        <taxon>Bacillales</taxon>
        <taxon>Bacillaceae</taxon>
        <taxon>Lysinibacillus</taxon>
    </lineage>
</organism>
<name>A0A432LA98_9BACI</name>
<feature type="domain" description="Major facilitator superfamily (MFS) profile" evidence="8">
    <location>
        <begin position="11"/>
        <end position="459"/>
    </location>
</feature>
<dbReference type="PANTHER" id="PTHR42718:SF43">
    <property type="entry name" value="LINCOMYCIN RESISTANCE PROTEIN LMRB"/>
    <property type="match status" value="1"/>
</dbReference>
<evidence type="ECO:0000313" key="10">
    <source>
        <dbReference type="Proteomes" id="UP000287910"/>
    </source>
</evidence>
<dbReference type="NCBIfam" id="TIGR00711">
    <property type="entry name" value="efflux_EmrB"/>
    <property type="match status" value="1"/>
</dbReference>
<feature type="transmembrane region" description="Helical" evidence="7">
    <location>
        <begin position="355"/>
        <end position="373"/>
    </location>
</feature>
<evidence type="ECO:0000256" key="5">
    <source>
        <dbReference type="ARBA" id="ARBA00022989"/>
    </source>
</evidence>
<keyword evidence="4 7" id="KW-0812">Transmembrane</keyword>
<feature type="transmembrane region" description="Helical" evidence="7">
    <location>
        <begin position="437"/>
        <end position="454"/>
    </location>
</feature>
<feature type="transmembrane region" description="Helical" evidence="7">
    <location>
        <begin position="330"/>
        <end position="349"/>
    </location>
</feature>
<evidence type="ECO:0000256" key="3">
    <source>
        <dbReference type="ARBA" id="ARBA00022475"/>
    </source>
</evidence>
<feature type="transmembrane region" description="Helical" evidence="7">
    <location>
        <begin position="46"/>
        <end position="68"/>
    </location>
</feature>
<evidence type="ECO:0000256" key="2">
    <source>
        <dbReference type="ARBA" id="ARBA00022448"/>
    </source>
</evidence>
<keyword evidence="3" id="KW-1003">Cell membrane</keyword>
<dbReference type="PANTHER" id="PTHR42718">
    <property type="entry name" value="MAJOR FACILITATOR SUPERFAMILY MULTIDRUG TRANSPORTER MFSC"/>
    <property type="match status" value="1"/>
</dbReference>
<dbReference type="Pfam" id="PF07690">
    <property type="entry name" value="MFS_1"/>
    <property type="match status" value="1"/>
</dbReference>
<feature type="transmembrane region" description="Helical" evidence="7">
    <location>
        <begin position="229"/>
        <end position="245"/>
    </location>
</feature>
<evidence type="ECO:0000256" key="7">
    <source>
        <dbReference type="SAM" id="Phobius"/>
    </source>
</evidence>
<dbReference type="PRINTS" id="PR01036">
    <property type="entry name" value="TCRTETB"/>
</dbReference>
<dbReference type="EMBL" id="RYYR01000016">
    <property type="protein sequence ID" value="RUL51289.1"/>
    <property type="molecule type" value="Genomic_DNA"/>
</dbReference>
<dbReference type="PROSITE" id="PS50850">
    <property type="entry name" value="MFS"/>
    <property type="match status" value="1"/>
</dbReference>
<reference evidence="9 10" key="1">
    <citation type="submission" date="2018-12" db="EMBL/GenBank/DDBJ databases">
        <title>Lysinibacillus antri sp. nov., isolated from a cave soil.</title>
        <authorList>
            <person name="Narsing Rao M.P."/>
            <person name="Zhang H."/>
            <person name="Dong Z.-Y."/>
            <person name="Niu X.-K."/>
            <person name="Zhang K."/>
            <person name="Fang B.-Z."/>
            <person name="Kang Y.-Q."/>
            <person name="Xiao M."/>
            <person name="Li W.-J."/>
        </authorList>
    </citation>
    <scope>NUCLEOTIDE SEQUENCE [LARGE SCALE GENOMIC DNA]</scope>
    <source>
        <strain evidence="9 10">SYSU K30002</strain>
    </source>
</reference>
<evidence type="ECO:0000313" key="9">
    <source>
        <dbReference type="EMBL" id="RUL51289.1"/>
    </source>
</evidence>
<feature type="transmembrane region" description="Helical" evidence="7">
    <location>
        <begin position="198"/>
        <end position="217"/>
    </location>
</feature>
<dbReference type="AlphaFoldDB" id="A0A432LA98"/>
<dbReference type="GO" id="GO:0005886">
    <property type="term" value="C:plasma membrane"/>
    <property type="evidence" value="ECO:0007669"/>
    <property type="project" value="UniProtKB-SubCell"/>
</dbReference>
<feature type="transmembrane region" description="Helical" evidence="7">
    <location>
        <begin position="109"/>
        <end position="127"/>
    </location>
</feature>
<dbReference type="InterPro" id="IPR020846">
    <property type="entry name" value="MFS_dom"/>
</dbReference>
<sequence length="463" mass="50410">MSNLYEKRNQIVIPFLIAAFIGLFNETALNMAFVEIGRDFGIEPSTVQWLTTGYLLVLGIFVPVSAFLMQRFTTRQLFTAALSFSILGTLIAALAPTFSVLLIARIVQALGTAIIIPLMTTVILMVYPIEKRGAAMGKIGLVIVFAPAIGPTFAGVILQEFTWHFIFWVTIPFLLIAIFVGIRFIENVSEVQPTKLDVVSFILSTIGFGGVVYGFSISGDLGTFLAKEVYIAVGLGLVSLVLFTIRQLKMETPMLNLKVFKYPMFTLALFIVLAAMMMLLSVMVLLPIYMQRVLLMVPMIAGLLMLPGGVINALMSVVAGNLFDKFGPRAMVPTGLGLAIISLFFLTTIDTETSSIFIIIMHILLLIGISFIMMPAQTNGLNELPRELYMDGTAIMNTLQQVAGAIGTAVAVTIMSITAAKNPDPYLGLVDGVQNSIIFGLVLAVLAFIISFFIKRVSTVQMK</sequence>
<evidence type="ECO:0000259" key="8">
    <source>
        <dbReference type="PROSITE" id="PS50850"/>
    </source>
</evidence>
<evidence type="ECO:0000256" key="6">
    <source>
        <dbReference type="ARBA" id="ARBA00023136"/>
    </source>
</evidence>
<feature type="transmembrane region" description="Helical" evidence="7">
    <location>
        <begin position="265"/>
        <end position="289"/>
    </location>
</feature>
<feature type="transmembrane region" description="Helical" evidence="7">
    <location>
        <begin position="394"/>
        <end position="417"/>
    </location>
</feature>
<dbReference type="InterPro" id="IPR036259">
    <property type="entry name" value="MFS_trans_sf"/>
</dbReference>
<feature type="transmembrane region" description="Helical" evidence="7">
    <location>
        <begin position="80"/>
        <end position="103"/>
    </location>
</feature>
<evidence type="ECO:0000256" key="4">
    <source>
        <dbReference type="ARBA" id="ARBA00022692"/>
    </source>
</evidence>
<keyword evidence="2" id="KW-0813">Transport</keyword>
<feature type="transmembrane region" description="Helical" evidence="7">
    <location>
        <begin position="12"/>
        <end position="34"/>
    </location>
</feature>
<keyword evidence="10" id="KW-1185">Reference proteome</keyword>
<keyword evidence="6 7" id="KW-0472">Membrane</keyword>
<gene>
    <name evidence="9" type="ORF">EK386_12450</name>
</gene>
<dbReference type="Proteomes" id="UP000287910">
    <property type="component" value="Unassembled WGS sequence"/>
</dbReference>
<dbReference type="InterPro" id="IPR004638">
    <property type="entry name" value="EmrB-like"/>
</dbReference>
<dbReference type="InterPro" id="IPR011701">
    <property type="entry name" value="MFS"/>
</dbReference>
<feature type="transmembrane region" description="Helical" evidence="7">
    <location>
        <begin position="165"/>
        <end position="186"/>
    </location>
</feature>
<feature type="transmembrane region" description="Helical" evidence="7">
    <location>
        <begin position="139"/>
        <end position="159"/>
    </location>
</feature>
<accession>A0A432LA98</accession>
<protein>
    <submittedName>
        <fullName evidence="9">DHA2 family efflux MFS transporter permease subunit</fullName>
    </submittedName>
</protein>
<dbReference type="GO" id="GO:0022857">
    <property type="term" value="F:transmembrane transporter activity"/>
    <property type="evidence" value="ECO:0007669"/>
    <property type="project" value="InterPro"/>
</dbReference>
<dbReference type="Gene3D" id="1.20.1250.20">
    <property type="entry name" value="MFS general substrate transporter like domains"/>
    <property type="match status" value="1"/>
</dbReference>
<dbReference type="RefSeq" id="WP_126659501.1">
    <property type="nucleotide sequence ID" value="NZ_RYYR01000016.1"/>
</dbReference>
<comment type="caution">
    <text evidence="9">The sequence shown here is derived from an EMBL/GenBank/DDBJ whole genome shotgun (WGS) entry which is preliminary data.</text>
</comment>